<dbReference type="InterPro" id="IPR016181">
    <property type="entry name" value="Acyl_CoA_acyltransferase"/>
</dbReference>
<dbReference type="OrthoDB" id="156739at2"/>
<dbReference type="Gene3D" id="3.40.630.30">
    <property type="match status" value="1"/>
</dbReference>
<dbReference type="Proteomes" id="UP000199095">
    <property type="component" value="Unassembled WGS sequence"/>
</dbReference>
<dbReference type="InterPro" id="IPR050276">
    <property type="entry name" value="MshD_Acetyltransferase"/>
</dbReference>
<sequence>MDIRKPNEVEIEKIIALSPQAIFEGTLGEAEPTIEKAKQLVEPLLKKGSYYLISTENSVLTGWILIGGSKDQFSGKALGFIYELFVLEEYRGKGISKQLIKTGVEQLKQEGYSEIRLSVFDGNQAIKIYESLGFKNRTITMSISL</sequence>
<dbReference type="CDD" id="cd04301">
    <property type="entry name" value="NAT_SF"/>
    <property type="match status" value="1"/>
</dbReference>
<evidence type="ECO:0000259" key="1">
    <source>
        <dbReference type="PROSITE" id="PS51186"/>
    </source>
</evidence>
<dbReference type="PROSITE" id="PS51186">
    <property type="entry name" value="GNAT"/>
    <property type="match status" value="1"/>
</dbReference>
<dbReference type="SUPFAM" id="SSF55729">
    <property type="entry name" value="Acyl-CoA N-acyltransferases (Nat)"/>
    <property type="match status" value="1"/>
</dbReference>
<dbReference type="EMBL" id="FOHJ01000008">
    <property type="protein sequence ID" value="SET80283.1"/>
    <property type="molecule type" value="Genomic_DNA"/>
</dbReference>
<evidence type="ECO:0000313" key="2">
    <source>
        <dbReference type="EMBL" id="SET80283.1"/>
    </source>
</evidence>
<organism evidence="2 3">
    <name type="scientific">Salinibacillus kushneri</name>
    <dbReference type="NCBI Taxonomy" id="237682"/>
    <lineage>
        <taxon>Bacteria</taxon>
        <taxon>Bacillati</taxon>
        <taxon>Bacillota</taxon>
        <taxon>Bacilli</taxon>
        <taxon>Bacillales</taxon>
        <taxon>Bacillaceae</taxon>
        <taxon>Salinibacillus</taxon>
    </lineage>
</organism>
<protein>
    <submittedName>
        <fullName evidence="2">Acetyltransferase (GNAT) domain-containing protein</fullName>
    </submittedName>
</protein>
<dbReference type="RefSeq" id="WP_093136195.1">
    <property type="nucleotide sequence ID" value="NZ_FOHJ01000008.1"/>
</dbReference>
<name>A0A1I0HBR3_9BACI</name>
<keyword evidence="3" id="KW-1185">Reference proteome</keyword>
<gene>
    <name evidence="2" type="ORF">SAMN05421676_108119</name>
</gene>
<accession>A0A1I0HBR3</accession>
<dbReference type="AlphaFoldDB" id="A0A1I0HBR3"/>
<dbReference type="InterPro" id="IPR000182">
    <property type="entry name" value="GNAT_dom"/>
</dbReference>
<feature type="domain" description="N-acetyltransferase" evidence="1">
    <location>
        <begin position="1"/>
        <end position="145"/>
    </location>
</feature>
<dbReference type="PANTHER" id="PTHR43617">
    <property type="entry name" value="L-AMINO ACID N-ACETYLTRANSFERASE"/>
    <property type="match status" value="1"/>
</dbReference>
<dbReference type="STRING" id="237682.SAMN05421676_108119"/>
<keyword evidence="2" id="KW-0808">Transferase</keyword>
<proteinExistence type="predicted"/>
<dbReference type="GO" id="GO:0016747">
    <property type="term" value="F:acyltransferase activity, transferring groups other than amino-acyl groups"/>
    <property type="evidence" value="ECO:0007669"/>
    <property type="project" value="InterPro"/>
</dbReference>
<dbReference type="Pfam" id="PF00583">
    <property type="entry name" value="Acetyltransf_1"/>
    <property type="match status" value="1"/>
</dbReference>
<evidence type="ECO:0000313" key="3">
    <source>
        <dbReference type="Proteomes" id="UP000199095"/>
    </source>
</evidence>
<reference evidence="3" key="1">
    <citation type="submission" date="2016-10" db="EMBL/GenBank/DDBJ databases">
        <authorList>
            <person name="Varghese N."/>
            <person name="Submissions S."/>
        </authorList>
    </citation>
    <scope>NUCLEOTIDE SEQUENCE [LARGE SCALE GENOMIC DNA]</scope>
    <source>
        <strain evidence="3">CGMCC 1.3566</strain>
    </source>
</reference>